<name>A0A1I2AW14_9BACT</name>
<dbReference type="RefSeq" id="WP_093831696.1">
    <property type="nucleotide sequence ID" value="NZ_FOLQ01000014.1"/>
</dbReference>
<feature type="transmembrane region" description="Helical" evidence="1">
    <location>
        <begin position="366"/>
        <end position="384"/>
    </location>
</feature>
<feature type="transmembrane region" description="Helical" evidence="1">
    <location>
        <begin position="207"/>
        <end position="226"/>
    </location>
</feature>
<proteinExistence type="predicted"/>
<keyword evidence="1" id="KW-1133">Transmembrane helix</keyword>
<feature type="transmembrane region" description="Helical" evidence="1">
    <location>
        <begin position="171"/>
        <end position="201"/>
    </location>
</feature>
<sequence length="521" mass="60213">MKHNSLKATWLLSAILLILLASSLIASLFFKEKWLWMDEVLSYVLISDASDSHLKAALVSGMDANPPVFPNLYWLISHLISLNPQFLRAVSVVLFAGTIAYFFVFVTRLLGTPRTNFVLISLFTGLTYLNLTLSTQIRTYALFLLIGLVYFIIIHRLITSPSRLKLLGLHILVGTLLVFTHNFGLFYLAASGAFFGLLWLWSRERSYLWVLSTYSLIGLLWFAIWYPSFSVQTLAGKPHSWIPLPTFLSFFRTVGELAPNLSSTLERSPGFEFLAVLRFLFILALFLYLSLPRLKDGFKAMIQDKAFGFFLLAGFIYFTTIAISLTVSFVHTSVFISRYLWPSHLLVIYQLVYAFYQLTGERRVTWLARLLPVYVVLLALFVFYQNRKVVIFPSRVLSHLHQLDQRYPVLIESADYFLPIWFHHQVTHPRYLLDWETASVRDNILSATVEFNILTALREKYKVYNVITRQGFNKVSMPHFYVIDETSHYQIEHFLANGQVHIIRELPISIAGHRLLECRFD</sequence>
<reference evidence="2 3" key="1">
    <citation type="submission" date="2016-10" db="EMBL/GenBank/DDBJ databases">
        <authorList>
            <person name="de Groot N.N."/>
        </authorList>
    </citation>
    <scope>NUCLEOTIDE SEQUENCE [LARGE SCALE GENOMIC DNA]</scope>
    <source>
        <strain evidence="2 3">DSM 26130</strain>
    </source>
</reference>
<evidence type="ECO:0008006" key="4">
    <source>
        <dbReference type="Google" id="ProtNLM"/>
    </source>
</evidence>
<dbReference type="Proteomes" id="UP000198598">
    <property type="component" value="Unassembled WGS sequence"/>
</dbReference>
<protein>
    <recommendedName>
        <fullName evidence="4">Dolichyl-phosphate-mannose-protein mannosyltransferase</fullName>
    </recommendedName>
</protein>
<feature type="transmembrane region" description="Helical" evidence="1">
    <location>
        <begin position="140"/>
        <end position="159"/>
    </location>
</feature>
<gene>
    <name evidence="2" type="ORF">SAMN05216167_11482</name>
</gene>
<feature type="transmembrane region" description="Helical" evidence="1">
    <location>
        <begin position="117"/>
        <end position="134"/>
    </location>
</feature>
<evidence type="ECO:0000313" key="2">
    <source>
        <dbReference type="EMBL" id="SFE47203.1"/>
    </source>
</evidence>
<feature type="transmembrane region" description="Helical" evidence="1">
    <location>
        <begin position="86"/>
        <end position="105"/>
    </location>
</feature>
<keyword evidence="1" id="KW-0472">Membrane</keyword>
<feature type="transmembrane region" description="Helical" evidence="1">
    <location>
        <begin position="306"/>
        <end position="327"/>
    </location>
</feature>
<keyword evidence="3" id="KW-1185">Reference proteome</keyword>
<keyword evidence="1" id="KW-0812">Transmembrane</keyword>
<feature type="transmembrane region" description="Helical" evidence="1">
    <location>
        <begin position="339"/>
        <end position="359"/>
    </location>
</feature>
<feature type="transmembrane region" description="Helical" evidence="1">
    <location>
        <begin position="275"/>
        <end position="294"/>
    </location>
</feature>
<dbReference type="AlphaFoldDB" id="A0A1I2AW14"/>
<dbReference type="EMBL" id="FOLQ01000014">
    <property type="protein sequence ID" value="SFE47203.1"/>
    <property type="molecule type" value="Genomic_DNA"/>
</dbReference>
<evidence type="ECO:0000256" key="1">
    <source>
        <dbReference type="SAM" id="Phobius"/>
    </source>
</evidence>
<accession>A0A1I2AW14</accession>
<dbReference type="OrthoDB" id="919397at2"/>
<evidence type="ECO:0000313" key="3">
    <source>
        <dbReference type="Proteomes" id="UP000198598"/>
    </source>
</evidence>
<organism evidence="2 3">
    <name type="scientific">Spirosoma endophyticum</name>
    <dbReference type="NCBI Taxonomy" id="662367"/>
    <lineage>
        <taxon>Bacteria</taxon>
        <taxon>Pseudomonadati</taxon>
        <taxon>Bacteroidota</taxon>
        <taxon>Cytophagia</taxon>
        <taxon>Cytophagales</taxon>
        <taxon>Cytophagaceae</taxon>
        <taxon>Spirosoma</taxon>
    </lineage>
</organism>